<keyword evidence="1" id="KW-0812">Transmembrane</keyword>
<evidence type="ECO:0000256" key="1">
    <source>
        <dbReference type="SAM" id="Phobius"/>
    </source>
</evidence>
<dbReference type="RefSeq" id="WP_090971430.1">
    <property type="nucleotide sequence ID" value="NZ_FNRT01000002.1"/>
</dbReference>
<dbReference type="STRING" id="402596.SAMN04489844_4008"/>
<dbReference type="AlphaFoldDB" id="A0A1H4Z5Z4"/>
<name>A0A1H4Z5Z4_9ACTN</name>
<dbReference type="OrthoDB" id="3765694at2"/>
<proteinExistence type="predicted"/>
<dbReference type="Proteomes" id="UP000198742">
    <property type="component" value="Unassembled WGS sequence"/>
</dbReference>
<feature type="transmembrane region" description="Helical" evidence="1">
    <location>
        <begin position="38"/>
        <end position="58"/>
    </location>
</feature>
<protein>
    <submittedName>
        <fullName evidence="2">Uncharacterized protein</fullName>
    </submittedName>
</protein>
<evidence type="ECO:0000313" key="3">
    <source>
        <dbReference type="Proteomes" id="UP000198742"/>
    </source>
</evidence>
<keyword evidence="3" id="KW-1185">Reference proteome</keyword>
<keyword evidence="1" id="KW-0472">Membrane</keyword>
<reference evidence="3" key="1">
    <citation type="submission" date="2016-10" db="EMBL/GenBank/DDBJ databases">
        <authorList>
            <person name="Varghese N."/>
            <person name="Submissions S."/>
        </authorList>
    </citation>
    <scope>NUCLEOTIDE SEQUENCE [LARGE SCALE GENOMIC DNA]</scope>
    <source>
        <strain evidence="3">DSM 22017</strain>
    </source>
</reference>
<dbReference type="EMBL" id="FNRT01000002">
    <property type="protein sequence ID" value="SED24760.1"/>
    <property type="molecule type" value="Genomic_DNA"/>
</dbReference>
<keyword evidence="1" id="KW-1133">Transmembrane helix</keyword>
<accession>A0A1H4Z5Z4</accession>
<organism evidence="2 3">
    <name type="scientific">Nocardioides exalbidus</name>
    <dbReference type="NCBI Taxonomy" id="402596"/>
    <lineage>
        <taxon>Bacteria</taxon>
        <taxon>Bacillati</taxon>
        <taxon>Actinomycetota</taxon>
        <taxon>Actinomycetes</taxon>
        <taxon>Propionibacteriales</taxon>
        <taxon>Nocardioidaceae</taxon>
        <taxon>Nocardioides</taxon>
    </lineage>
</organism>
<evidence type="ECO:0000313" key="2">
    <source>
        <dbReference type="EMBL" id="SED24760.1"/>
    </source>
</evidence>
<dbReference type="SUPFAM" id="SSF69304">
    <property type="entry name" value="Tricorn protease N-terminal domain"/>
    <property type="match status" value="1"/>
</dbReference>
<sequence>MVDQLTDLMRAEADALDIPHPPTTTIVRKGRLARRSRVVVPVLAAVAAASVVGAVVLLPGTGAAPGDPVVARTERAPAAFTSAEAAEARTAYADKGAYAAGRRVWFGDLDRGVEIDDPAVRGLYYTSAGLLVRHGKDYVMDGSSRDGYSLVGTDGSVADLDISVGDVSPSTDPTQPYFAYAQPDGDAWRVVVLDLRTGAAAAVVQVDGSFTWGGWDAPPVSLSGDRVYVGLDDEIAVVDWRSGNVSSTPLDGSRYPDISADRFLDLDNGSGDASVRVVEALTGKVLLDLPDIGDRWASLSPDGSHVLVLPYMPVDENGQIGFLDGAVLYSVDTGDSNELPASPVGGYGWTPGGAVISVSGGELRACDLAGCSTTSIAAGPAGTIRLGGVVNEA</sequence>
<gene>
    <name evidence="2" type="ORF">SAMN04489844_4008</name>
</gene>